<dbReference type="PANTHER" id="PTHR30026:SF20">
    <property type="entry name" value="OUTER MEMBRANE PROTEIN TOLC"/>
    <property type="match status" value="1"/>
</dbReference>
<keyword evidence="7" id="KW-0998">Cell outer membrane</keyword>
<dbReference type="Proteomes" id="UP000243065">
    <property type="component" value="Unassembled WGS sequence"/>
</dbReference>
<dbReference type="GO" id="GO:0015562">
    <property type="term" value="F:efflux transmembrane transporter activity"/>
    <property type="evidence" value="ECO:0007669"/>
    <property type="project" value="InterPro"/>
</dbReference>
<keyword evidence="6" id="KW-0472">Membrane</keyword>
<feature type="chain" id="PRO_5024826565" evidence="9">
    <location>
        <begin position="20"/>
        <end position="415"/>
    </location>
</feature>
<keyword evidence="3" id="KW-0813">Transport</keyword>
<evidence type="ECO:0000256" key="8">
    <source>
        <dbReference type="SAM" id="Coils"/>
    </source>
</evidence>
<keyword evidence="5" id="KW-0812">Transmembrane</keyword>
<dbReference type="GO" id="GO:1990281">
    <property type="term" value="C:efflux pump complex"/>
    <property type="evidence" value="ECO:0007669"/>
    <property type="project" value="TreeGrafter"/>
</dbReference>
<keyword evidence="8" id="KW-0175">Coiled coil</keyword>
<evidence type="ECO:0000256" key="5">
    <source>
        <dbReference type="ARBA" id="ARBA00022692"/>
    </source>
</evidence>
<dbReference type="SUPFAM" id="SSF56954">
    <property type="entry name" value="Outer membrane efflux proteins (OEP)"/>
    <property type="match status" value="1"/>
</dbReference>
<dbReference type="OrthoDB" id="9769048at2"/>
<evidence type="ECO:0000256" key="6">
    <source>
        <dbReference type="ARBA" id="ARBA00023136"/>
    </source>
</evidence>
<evidence type="ECO:0000256" key="3">
    <source>
        <dbReference type="ARBA" id="ARBA00022448"/>
    </source>
</evidence>
<evidence type="ECO:0000256" key="1">
    <source>
        <dbReference type="ARBA" id="ARBA00004442"/>
    </source>
</evidence>
<sequence>MKFTKYLVFICLFSSFAISQTLEDYIEIALGNNPDLKALKLQIDAYERKIKQASTPSDPILMFGIANLPPSLSFTQDVMTMKEIGITQMLLYPEKDSLMEKMAEKDYEIAKEVYEAKRLEVIANVKMAYFEIYYMTRAIEITRRSIDLLRDFVKIASTKFATGQGIQQDVLKAQVELSKMIDELIRMETERKMMIARFNALLYRKPNDSVYVPDEIKFVQIEKKYDELEKLAFENNPMIIAMEKMVEKDKVMNILAKKELIPDFEIRFSYGQRSAIEQTGMKAHDMLNFSIGVNLPIFFWRKQNLKIQETAINISQSEARLSAVKNEISKMIQETLNKIEQNVRLIDLYKNGLIPQATQNLNIGLVGYQVGKIDFMTLVDNFMSLYKYQIQYEKALADYHSSLAELEMLTAVKTF</sequence>
<gene>
    <name evidence="10" type="ORF">JGI24_00469</name>
</gene>
<evidence type="ECO:0000313" key="10">
    <source>
        <dbReference type="EMBL" id="CUS98586.1"/>
    </source>
</evidence>
<evidence type="ECO:0000256" key="2">
    <source>
        <dbReference type="ARBA" id="ARBA00007613"/>
    </source>
</evidence>
<dbReference type="Pfam" id="PF02321">
    <property type="entry name" value="OEP"/>
    <property type="match status" value="2"/>
</dbReference>
<evidence type="ECO:0000256" key="9">
    <source>
        <dbReference type="SAM" id="SignalP"/>
    </source>
</evidence>
<evidence type="ECO:0000313" key="11">
    <source>
        <dbReference type="Proteomes" id="UP000243065"/>
    </source>
</evidence>
<feature type="signal peptide" evidence="9">
    <location>
        <begin position="1"/>
        <end position="19"/>
    </location>
</feature>
<dbReference type="GO" id="GO:0009279">
    <property type="term" value="C:cell outer membrane"/>
    <property type="evidence" value="ECO:0007669"/>
    <property type="project" value="UniProtKB-SubCell"/>
</dbReference>
<proteinExistence type="inferred from homology"/>
<accession>A0A656D5G3</accession>
<comment type="subcellular location">
    <subcellularLocation>
        <location evidence="1">Cell outer membrane</location>
    </subcellularLocation>
</comment>
<name>A0A656D5G3_KRYT1</name>
<keyword evidence="4" id="KW-1134">Transmembrane beta strand</keyword>
<evidence type="ECO:0000256" key="7">
    <source>
        <dbReference type="ARBA" id="ARBA00023237"/>
    </source>
</evidence>
<reference evidence="10 11" key="1">
    <citation type="submission" date="2015-11" db="EMBL/GenBank/DDBJ databases">
        <authorList>
            <person name="Varghese N."/>
        </authorList>
    </citation>
    <scope>NUCLEOTIDE SEQUENCE [LARGE SCALE GENOMIC DNA]</scope>
    <source>
        <strain evidence="10 11">JGI-24</strain>
    </source>
</reference>
<dbReference type="EMBL" id="CZVU01000013">
    <property type="protein sequence ID" value="CUS98586.1"/>
    <property type="molecule type" value="Genomic_DNA"/>
</dbReference>
<organism evidence="10 11">
    <name type="scientific">Kryptobacter tengchongensis</name>
    <dbReference type="NCBI Taxonomy" id="1643429"/>
    <lineage>
        <taxon>Bacteria</taxon>
        <taxon>Pseudomonadati</taxon>
        <taxon>Candidatus Kryptoniota</taxon>
        <taxon>Candidatus Kryptobacter</taxon>
    </lineage>
</organism>
<protein>
    <submittedName>
        <fullName evidence="10">Outer membrane protein TolC</fullName>
    </submittedName>
</protein>
<keyword evidence="9" id="KW-0732">Signal</keyword>
<dbReference type="AlphaFoldDB" id="A0A656D5G3"/>
<feature type="coiled-coil region" evidence="8">
    <location>
        <begin position="307"/>
        <end position="334"/>
    </location>
</feature>
<evidence type="ECO:0000256" key="4">
    <source>
        <dbReference type="ARBA" id="ARBA00022452"/>
    </source>
</evidence>
<dbReference type="RefSeq" id="WP_072149935.1">
    <property type="nucleotide sequence ID" value="NZ_CZVU01000013.1"/>
</dbReference>
<dbReference type="InterPro" id="IPR051906">
    <property type="entry name" value="TolC-like"/>
</dbReference>
<dbReference type="Gene3D" id="1.20.1600.10">
    <property type="entry name" value="Outer membrane efflux proteins (OEP)"/>
    <property type="match status" value="1"/>
</dbReference>
<dbReference type="InterPro" id="IPR003423">
    <property type="entry name" value="OMP_efflux"/>
</dbReference>
<dbReference type="GO" id="GO:0015288">
    <property type="term" value="F:porin activity"/>
    <property type="evidence" value="ECO:0007669"/>
    <property type="project" value="TreeGrafter"/>
</dbReference>
<dbReference type="PANTHER" id="PTHR30026">
    <property type="entry name" value="OUTER MEMBRANE PROTEIN TOLC"/>
    <property type="match status" value="1"/>
</dbReference>
<comment type="similarity">
    <text evidence="2">Belongs to the outer membrane factor (OMF) (TC 1.B.17) family.</text>
</comment>
<keyword evidence="11" id="KW-1185">Reference proteome</keyword>